<evidence type="ECO:0000256" key="1">
    <source>
        <dbReference type="SAM" id="MobiDB-lite"/>
    </source>
</evidence>
<dbReference type="GeneID" id="6076764"/>
<dbReference type="EMBL" id="DS547102">
    <property type="protein sequence ID" value="EDR08283.1"/>
    <property type="molecule type" value="Genomic_DNA"/>
</dbReference>
<dbReference type="OrthoDB" id="2756615at2759"/>
<keyword evidence="2" id="KW-0472">Membrane</keyword>
<evidence type="ECO:0000313" key="3">
    <source>
        <dbReference type="EMBL" id="EDR08283.1"/>
    </source>
</evidence>
<gene>
    <name evidence="3" type="ORF">LACBIDRAFT_327392</name>
</gene>
<organism evidence="4">
    <name type="scientific">Laccaria bicolor (strain S238N-H82 / ATCC MYA-4686)</name>
    <name type="common">Bicoloured deceiver</name>
    <name type="synonym">Laccaria laccata var. bicolor</name>
    <dbReference type="NCBI Taxonomy" id="486041"/>
    <lineage>
        <taxon>Eukaryota</taxon>
        <taxon>Fungi</taxon>
        <taxon>Dikarya</taxon>
        <taxon>Basidiomycota</taxon>
        <taxon>Agaricomycotina</taxon>
        <taxon>Agaricomycetes</taxon>
        <taxon>Agaricomycetidae</taxon>
        <taxon>Agaricales</taxon>
        <taxon>Agaricineae</taxon>
        <taxon>Hydnangiaceae</taxon>
        <taxon>Laccaria</taxon>
    </lineage>
</organism>
<dbReference type="KEGG" id="lbc:LACBIDRAFT_327392"/>
<name>B0DAX5_LACBS</name>
<reference evidence="3 4" key="1">
    <citation type="journal article" date="2008" name="Nature">
        <title>The genome of Laccaria bicolor provides insights into mycorrhizal symbiosis.</title>
        <authorList>
            <person name="Martin F."/>
            <person name="Aerts A."/>
            <person name="Ahren D."/>
            <person name="Brun A."/>
            <person name="Danchin E.G.J."/>
            <person name="Duchaussoy F."/>
            <person name="Gibon J."/>
            <person name="Kohler A."/>
            <person name="Lindquist E."/>
            <person name="Pereda V."/>
            <person name="Salamov A."/>
            <person name="Shapiro H.J."/>
            <person name="Wuyts J."/>
            <person name="Blaudez D."/>
            <person name="Buee M."/>
            <person name="Brokstein P."/>
            <person name="Canbaeck B."/>
            <person name="Cohen D."/>
            <person name="Courty P.E."/>
            <person name="Coutinho P.M."/>
            <person name="Delaruelle C."/>
            <person name="Detter J.C."/>
            <person name="Deveau A."/>
            <person name="DiFazio S."/>
            <person name="Duplessis S."/>
            <person name="Fraissinet-Tachet L."/>
            <person name="Lucic E."/>
            <person name="Frey-Klett P."/>
            <person name="Fourrey C."/>
            <person name="Feussner I."/>
            <person name="Gay G."/>
            <person name="Grimwood J."/>
            <person name="Hoegger P.J."/>
            <person name="Jain P."/>
            <person name="Kilaru S."/>
            <person name="Labbe J."/>
            <person name="Lin Y.C."/>
            <person name="Legue V."/>
            <person name="Le Tacon F."/>
            <person name="Marmeisse R."/>
            <person name="Melayah D."/>
            <person name="Montanini B."/>
            <person name="Muratet M."/>
            <person name="Nehls U."/>
            <person name="Niculita-Hirzel H."/>
            <person name="Oudot-Le Secq M.P."/>
            <person name="Peter M."/>
            <person name="Quesneville H."/>
            <person name="Rajashekar B."/>
            <person name="Reich M."/>
            <person name="Rouhier N."/>
            <person name="Schmutz J."/>
            <person name="Yin T."/>
            <person name="Chalot M."/>
            <person name="Henrissat B."/>
            <person name="Kuees U."/>
            <person name="Lucas S."/>
            <person name="Van de Peer Y."/>
            <person name="Podila G.K."/>
            <person name="Polle A."/>
            <person name="Pukkila P.J."/>
            <person name="Richardson P.M."/>
            <person name="Rouze P."/>
            <person name="Sanders I.R."/>
            <person name="Stajich J.E."/>
            <person name="Tunlid A."/>
            <person name="Tuskan G."/>
            <person name="Grigoriev I.V."/>
        </authorList>
    </citation>
    <scope>NUCLEOTIDE SEQUENCE [LARGE SCALE GENOMIC DNA]</scope>
    <source>
        <strain evidence="4">S238N-H82 / ATCC MYA-4686</strain>
    </source>
</reference>
<feature type="compositionally biased region" description="Polar residues" evidence="1">
    <location>
        <begin position="299"/>
        <end position="313"/>
    </location>
</feature>
<dbReference type="RefSeq" id="XP_001881353.1">
    <property type="nucleotide sequence ID" value="XM_001881318.1"/>
</dbReference>
<dbReference type="AlphaFoldDB" id="B0DAX5"/>
<dbReference type="Proteomes" id="UP000001194">
    <property type="component" value="Unassembled WGS sequence"/>
</dbReference>
<evidence type="ECO:0000313" key="4">
    <source>
        <dbReference type="Proteomes" id="UP000001194"/>
    </source>
</evidence>
<protein>
    <submittedName>
        <fullName evidence="3">Predicted protein</fullName>
    </submittedName>
</protein>
<dbReference type="InParanoid" id="B0DAX5"/>
<keyword evidence="2" id="KW-1133">Transmembrane helix</keyword>
<accession>B0DAX5</accession>
<dbReference type="Gene3D" id="2.60.120.260">
    <property type="entry name" value="Galactose-binding domain-like"/>
    <property type="match status" value="1"/>
</dbReference>
<proteinExistence type="predicted"/>
<dbReference type="HOGENOM" id="CLU_653957_0_0_1"/>
<keyword evidence="2" id="KW-0812">Transmembrane</keyword>
<feature type="region of interest" description="Disordered" evidence="1">
    <location>
        <begin position="293"/>
        <end position="313"/>
    </location>
</feature>
<sequence>MASVILDDSSSAFTYGGGAWTSYRQWYQTPTLIDGKHTVLLSHVLGTALDYAVVTVGEDTPLGTNRIIVDNEDLSITYKGSWSRSIAEFDAGSLPDGFPYHNSTQRSSTPGDIFTFQFSGTSATIYGIMDWNSTGTLSAAYTLDNVTTPQIYTISKSSPEYLNNDGQQSNFLFYSFDSIPAGNHTLVVNITACVNQTFIFDYLTYTPSFSSLGTMPNLTTQTSSASSTTSSPSTPLPIGGIVGGVLGGLALLFAIAAIILLMRRKRSRKQKNDGVPAHAIAPSAYRTDHFVPPAVESIGPSQSSPPTSETISPFLSASMSESQVGLGLPPVLKGQILAAGSPRDHRMEFSSNASYCTSAAQSITDDTSSRRHTPWPTVTDATNRGAIAMPVMEHRPRSILHGGSALNDKTFRRVITQNGY</sequence>
<evidence type="ECO:0000256" key="2">
    <source>
        <dbReference type="SAM" id="Phobius"/>
    </source>
</evidence>
<feature type="transmembrane region" description="Helical" evidence="2">
    <location>
        <begin position="236"/>
        <end position="261"/>
    </location>
</feature>
<keyword evidence="4" id="KW-1185">Reference proteome</keyword>